<proteinExistence type="predicted"/>
<accession>A0A3G2S7A7</accession>
<feature type="region of interest" description="Disordered" evidence="1">
    <location>
        <begin position="246"/>
        <end position="267"/>
    </location>
</feature>
<organism evidence="2 3">
    <name type="scientific">Malassezia restricta (strain ATCC 96810 / NBRC 103918 / CBS 7877)</name>
    <name type="common">Seborrheic dermatitis infection agent</name>
    <dbReference type="NCBI Taxonomy" id="425264"/>
    <lineage>
        <taxon>Eukaryota</taxon>
        <taxon>Fungi</taxon>
        <taxon>Dikarya</taxon>
        <taxon>Basidiomycota</taxon>
        <taxon>Ustilaginomycotina</taxon>
        <taxon>Malasseziomycetes</taxon>
        <taxon>Malasseziales</taxon>
        <taxon>Malasseziaceae</taxon>
        <taxon>Malassezia</taxon>
    </lineage>
</organism>
<dbReference type="VEuPathDB" id="FungiDB:DNF11_2790"/>
<evidence type="ECO:0000313" key="2">
    <source>
        <dbReference type="EMBL" id="AYO43740.1"/>
    </source>
</evidence>
<dbReference type="EMBL" id="CP033152">
    <property type="protein sequence ID" value="AYO43740.1"/>
    <property type="molecule type" value="Genomic_DNA"/>
</dbReference>
<dbReference type="OrthoDB" id="3363403at2759"/>
<protein>
    <submittedName>
        <fullName evidence="2">Uncharacterized protein</fullName>
    </submittedName>
</protein>
<evidence type="ECO:0000256" key="1">
    <source>
        <dbReference type="SAM" id="MobiDB-lite"/>
    </source>
</evidence>
<feature type="region of interest" description="Disordered" evidence="1">
    <location>
        <begin position="1"/>
        <end position="66"/>
    </location>
</feature>
<dbReference type="Proteomes" id="UP000269793">
    <property type="component" value="Chromosome V"/>
</dbReference>
<sequence>MAQAHVLWAFQAQPPTRESRQRRRDLSDVTEAYSSDEDADQPYPAFPESGFGVSRPPTTSTPHDLSALEEQAEDRRWLPSTNVIVRAGSTQHTAELAMRQRARQEARRAARALHIPWRGQVADDARLLRVLDGVPPLGSTEDADQLSDWEEALEMAKQDRLRFGERDIVQIGRRRTLYEEEMSHTDDDIQRPPSGASLVNSPSILPGHTVPPPLVGPVPWESMSADANPLSASWSDTTYPSLNTLRRHDGGLRPPASPPHRWTPQGPPRLAAAAAVLDRLTAHDSMSYEDDTADMDTSL</sequence>
<evidence type="ECO:0000313" key="3">
    <source>
        <dbReference type="Proteomes" id="UP000269793"/>
    </source>
</evidence>
<reference evidence="2 3" key="1">
    <citation type="submission" date="2018-10" db="EMBL/GenBank/DDBJ databases">
        <title>Complete genome sequence of Malassezia restricta CBS 7877.</title>
        <authorList>
            <person name="Morand S.C."/>
            <person name="Bertignac M."/>
            <person name="Iltis A."/>
            <person name="Kolder I."/>
            <person name="Pirovano W."/>
            <person name="Jourdain R."/>
            <person name="Clavaud C."/>
        </authorList>
    </citation>
    <scope>NUCLEOTIDE SEQUENCE [LARGE SCALE GENOMIC DNA]</scope>
    <source>
        <strain evidence="2 3">CBS 7877</strain>
    </source>
</reference>
<gene>
    <name evidence="2" type="ORF">DNF11_2790</name>
</gene>
<dbReference type="AlphaFoldDB" id="A0A3G2S7A7"/>
<keyword evidence="3" id="KW-1185">Reference proteome</keyword>
<name>A0A3G2S7A7_MALR7</name>